<organism evidence="3 4">
    <name type="scientific">Stigmatella ashevillensis</name>
    <dbReference type="NCBI Taxonomy" id="2995309"/>
    <lineage>
        <taxon>Bacteria</taxon>
        <taxon>Pseudomonadati</taxon>
        <taxon>Myxococcota</taxon>
        <taxon>Myxococcia</taxon>
        <taxon>Myxococcales</taxon>
        <taxon>Cystobacterineae</taxon>
        <taxon>Archangiaceae</taxon>
        <taxon>Stigmatella</taxon>
    </lineage>
</organism>
<evidence type="ECO:0000256" key="2">
    <source>
        <dbReference type="SAM" id="MobiDB-lite"/>
    </source>
</evidence>
<dbReference type="Pfam" id="PF13174">
    <property type="entry name" value="TPR_6"/>
    <property type="match status" value="1"/>
</dbReference>
<evidence type="ECO:0000313" key="3">
    <source>
        <dbReference type="EMBL" id="MDC0711439.1"/>
    </source>
</evidence>
<dbReference type="PROSITE" id="PS51257">
    <property type="entry name" value="PROKAR_LIPOPROTEIN"/>
    <property type="match status" value="1"/>
</dbReference>
<keyword evidence="1" id="KW-0802">TPR repeat</keyword>
<sequence length="310" mass="34605">MQLRRLVLACALLAALAGCRDTPADHLQRARDAVFEKRPDEALVEYRKAVDLLRRDDTPPSLVLRARALKGAADVYWLEQRKVKEAVSVYKELLVQCPESPEALEARIILAELLRVHYHDLRGAIDQLTAALQRNPPQGAELHYQVAKLYFELADYAQCELEATRLAERFATSAYVDDALFLRAQAIQMMEGRRQEASRAYADLRTRFPDSELAAHATVEMGRLRAETGENEKAIELWVEALKAHPDPALVQDYISRARRRIADTTPGSIGERAKAFDHAQAPPPPARPPRTSVEAAGGTAEEASRDHGD</sequence>
<dbReference type="InterPro" id="IPR011990">
    <property type="entry name" value="TPR-like_helical_dom_sf"/>
</dbReference>
<dbReference type="EMBL" id="JAQNDM010000002">
    <property type="protein sequence ID" value="MDC0711439.1"/>
    <property type="molecule type" value="Genomic_DNA"/>
</dbReference>
<comment type="caution">
    <text evidence="3">The sequence shown here is derived from an EMBL/GenBank/DDBJ whole genome shotgun (WGS) entry which is preliminary data.</text>
</comment>
<dbReference type="SUPFAM" id="SSF48452">
    <property type="entry name" value="TPR-like"/>
    <property type="match status" value="1"/>
</dbReference>
<name>A0ABT5DCU2_9BACT</name>
<dbReference type="Gene3D" id="1.25.40.10">
    <property type="entry name" value="Tetratricopeptide repeat domain"/>
    <property type="match status" value="3"/>
</dbReference>
<evidence type="ECO:0000313" key="4">
    <source>
        <dbReference type="Proteomes" id="UP001221838"/>
    </source>
</evidence>
<dbReference type="Proteomes" id="UP001221838">
    <property type="component" value="Unassembled WGS sequence"/>
</dbReference>
<gene>
    <name evidence="3" type="ORF">POL68_23410</name>
</gene>
<evidence type="ECO:0000256" key="1">
    <source>
        <dbReference type="PROSITE-ProRule" id="PRU00339"/>
    </source>
</evidence>
<reference evidence="3 4" key="1">
    <citation type="submission" date="2022-11" db="EMBL/GenBank/DDBJ databases">
        <title>Minimal conservation of predation-associated metabolite biosynthetic gene clusters underscores biosynthetic potential of Myxococcota including descriptions for ten novel species: Archangium lansinium sp. nov., Myxococcus landrumus sp. nov., Nannocystis bai.</title>
        <authorList>
            <person name="Ahearne A."/>
            <person name="Stevens C."/>
            <person name="Dowd S."/>
        </authorList>
    </citation>
    <scope>NUCLEOTIDE SEQUENCE [LARGE SCALE GENOMIC DNA]</scope>
    <source>
        <strain evidence="3 4">NCWAL01</strain>
    </source>
</reference>
<feature type="region of interest" description="Disordered" evidence="2">
    <location>
        <begin position="265"/>
        <end position="310"/>
    </location>
</feature>
<proteinExistence type="predicted"/>
<keyword evidence="4" id="KW-1185">Reference proteome</keyword>
<accession>A0ABT5DCU2</accession>
<dbReference type="InterPro" id="IPR019734">
    <property type="entry name" value="TPR_rpt"/>
</dbReference>
<feature type="repeat" description="TPR" evidence="1">
    <location>
        <begin position="215"/>
        <end position="248"/>
    </location>
</feature>
<dbReference type="PROSITE" id="PS50005">
    <property type="entry name" value="TPR"/>
    <property type="match status" value="1"/>
</dbReference>
<protein>
    <submittedName>
        <fullName evidence="3">Tetratricopeptide repeat protein</fullName>
    </submittedName>
</protein>